<accession>A0A250X9M2</accession>
<evidence type="ECO:0000313" key="3">
    <source>
        <dbReference type="Proteomes" id="UP000232323"/>
    </source>
</evidence>
<dbReference type="OrthoDB" id="542276at2759"/>
<keyword evidence="1" id="KW-1133">Transmembrane helix</keyword>
<reference evidence="2 3" key="1">
    <citation type="submission" date="2017-08" db="EMBL/GenBank/DDBJ databases">
        <title>Acidophilic green algal genome provides insights into adaptation to an acidic environment.</title>
        <authorList>
            <person name="Hirooka S."/>
            <person name="Hirose Y."/>
            <person name="Kanesaki Y."/>
            <person name="Higuchi S."/>
            <person name="Fujiwara T."/>
            <person name="Onuma R."/>
            <person name="Era A."/>
            <person name="Ohbayashi R."/>
            <person name="Uzuka A."/>
            <person name="Nozaki H."/>
            <person name="Yoshikawa H."/>
            <person name="Miyagishima S.Y."/>
        </authorList>
    </citation>
    <scope>NUCLEOTIDE SEQUENCE [LARGE SCALE GENOMIC DNA]</scope>
    <source>
        <strain evidence="2 3">NIES-2499</strain>
    </source>
</reference>
<dbReference type="PANTHER" id="PTHR34370">
    <property type="entry name" value="OS04G0600100 PROTEIN"/>
    <property type="match status" value="1"/>
</dbReference>
<feature type="transmembrane region" description="Helical" evidence="1">
    <location>
        <begin position="86"/>
        <end position="113"/>
    </location>
</feature>
<dbReference type="Proteomes" id="UP000232323">
    <property type="component" value="Unassembled WGS sequence"/>
</dbReference>
<dbReference type="EMBL" id="BEGY01000046">
    <property type="protein sequence ID" value="GAX79805.1"/>
    <property type="molecule type" value="Genomic_DNA"/>
</dbReference>
<keyword evidence="3" id="KW-1185">Reference proteome</keyword>
<feature type="transmembrane region" description="Helical" evidence="1">
    <location>
        <begin position="176"/>
        <end position="199"/>
    </location>
</feature>
<evidence type="ECO:0000313" key="2">
    <source>
        <dbReference type="EMBL" id="GAX79805.1"/>
    </source>
</evidence>
<dbReference type="AlphaFoldDB" id="A0A250X9M2"/>
<proteinExistence type="predicted"/>
<sequence length="200" mass="21813">MRANVLVPSHRLAFNCRNSFTNTAFKCLVISKIQKKAVKPCRTEAAGNVGSGQSSSQGLNEGQESITWVQSWSRIAKERSEQMKSWGLAGVISYGLLKTLYYSTAFLVCWYYADIPRGMGISSTIEAFCKVFAMVWAGSQVTKLARYAGAAAMSPFMDKALESLVTRFSLKGKKEAFFAILALCLGVAACVFGSVLLAWS</sequence>
<gene>
    <name evidence="2" type="ORF">CEUSTIGMA_g7245.t1</name>
</gene>
<keyword evidence="1" id="KW-0812">Transmembrane</keyword>
<organism evidence="2 3">
    <name type="scientific">Chlamydomonas eustigma</name>
    <dbReference type="NCBI Taxonomy" id="1157962"/>
    <lineage>
        <taxon>Eukaryota</taxon>
        <taxon>Viridiplantae</taxon>
        <taxon>Chlorophyta</taxon>
        <taxon>core chlorophytes</taxon>
        <taxon>Chlorophyceae</taxon>
        <taxon>CS clade</taxon>
        <taxon>Chlamydomonadales</taxon>
        <taxon>Chlamydomonadaceae</taxon>
        <taxon>Chlamydomonas</taxon>
    </lineage>
</organism>
<evidence type="ECO:0000256" key="1">
    <source>
        <dbReference type="SAM" id="Phobius"/>
    </source>
</evidence>
<dbReference type="PANTHER" id="PTHR34370:SF2">
    <property type="entry name" value="GAG-POL POLYPROTEIN_RETROTRANSPOSON"/>
    <property type="match status" value="1"/>
</dbReference>
<feature type="transmembrane region" description="Helical" evidence="1">
    <location>
        <begin position="119"/>
        <end position="137"/>
    </location>
</feature>
<name>A0A250X9M2_9CHLO</name>
<comment type="caution">
    <text evidence="2">The sequence shown here is derived from an EMBL/GenBank/DDBJ whole genome shotgun (WGS) entry which is preliminary data.</text>
</comment>
<protein>
    <submittedName>
        <fullName evidence="2">Uncharacterized protein</fullName>
    </submittedName>
</protein>
<keyword evidence="1" id="KW-0472">Membrane</keyword>